<accession>A0A6P8JFB5</accession>
<evidence type="ECO:0000313" key="3">
    <source>
        <dbReference type="Proteomes" id="UP000515163"/>
    </source>
</evidence>
<dbReference type="KEGG" id="aten:116308716"/>
<evidence type="ECO:0000313" key="4">
    <source>
        <dbReference type="RefSeq" id="XP_031575055.1"/>
    </source>
</evidence>
<protein>
    <submittedName>
        <fullName evidence="4">Uncharacterized protein LOC116308716</fullName>
    </submittedName>
</protein>
<dbReference type="OrthoDB" id="5987102at2759"/>
<keyword evidence="1" id="KW-0732">Signal</keyword>
<feature type="domain" description="WSC" evidence="2">
    <location>
        <begin position="123"/>
        <end position="191"/>
    </location>
</feature>
<name>A0A6P8JFB5_ACTTE</name>
<dbReference type="InParanoid" id="A0A6P8JFB5"/>
<evidence type="ECO:0000259" key="2">
    <source>
        <dbReference type="Pfam" id="PF01822"/>
    </source>
</evidence>
<feature type="chain" id="PRO_5027673731" evidence="1">
    <location>
        <begin position="19"/>
        <end position="296"/>
    </location>
</feature>
<dbReference type="RefSeq" id="XP_031575055.1">
    <property type="nucleotide sequence ID" value="XM_031719195.1"/>
</dbReference>
<dbReference type="GeneID" id="116308716"/>
<proteinExistence type="predicted"/>
<organism evidence="3 4">
    <name type="scientific">Actinia tenebrosa</name>
    <name type="common">Australian red waratah sea anemone</name>
    <dbReference type="NCBI Taxonomy" id="6105"/>
    <lineage>
        <taxon>Eukaryota</taxon>
        <taxon>Metazoa</taxon>
        <taxon>Cnidaria</taxon>
        <taxon>Anthozoa</taxon>
        <taxon>Hexacorallia</taxon>
        <taxon>Actiniaria</taxon>
        <taxon>Actiniidae</taxon>
        <taxon>Actinia</taxon>
    </lineage>
</organism>
<dbReference type="AlphaFoldDB" id="A0A6P8JFB5"/>
<evidence type="ECO:0000256" key="1">
    <source>
        <dbReference type="SAM" id="SignalP"/>
    </source>
</evidence>
<dbReference type="Proteomes" id="UP000515163">
    <property type="component" value="Unplaced"/>
</dbReference>
<dbReference type="InterPro" id="IPR002889">
    <property type="entry name" value="WSC_carb-bd"/>
</dbReference>
<feature type="signal peptide" evidence="1">
    <location>
        <begin position="1"/>
        <end position="18"/>
    </location>
</feature>
<gene>
    <name evidence="4" type="primary">LOC116308716</name>
</gene>
<keyword evidence="3" id="KW-1185">Reference proteome</keyword>
<sequence>MMKLFVVVALLSITGMECNDEEVKRTFEEYKHLGCYTDKAARAIPKHLWTYIFTSPGGVIKKCADLAEFNGYKVFGVQYGKQCFSGPSAEKTYDQYGSSSQCSNGVGGSWANDVYAFPEEYHNGCYKDEKEGRAFPKYLGKFPAERAVSKCAALAEKEGFPVYAVQFGGECWTGPESEQDFDKYGKSDGCENGVGGTLANDVYSLKPYRHVGCYSDHLFTRAISWLIGTFPSATAVNNCAYTAKKKGYKGFGVQFGGQCFGSTGAHHESVYGKYGKSDKCKGGVGGWFANDVYLFF</sequence>
<reference evidence="4" key="1">
    <citation type="submission" date="2025-08" db="UniProtKB">
        <authorList>
            <consortium name="RefSeq"/>
        </authorList>
    </citation>
    <scope>IDENTIFICATION</scope>
</reference>
<feature type="domain" description="WSC" evidence="2">
    <location>
        <begin position="33"/>
        <end position="103"/>
    </location>
</feature>
<dbReference type="Pfam" id="PF01822">
    <property type="entry name" value="WSC"/>
    <property type="match status" value="2"/>
</dbReference>